<dbReference type="EMBL" id="CP012524">
    <property type="protein sequence ID" value="ALC42395.1"/>
    <property type="molecule type" value="Genomic_DNA"/>
</dbReference>
<dbReference type="GO" id="GO:0045087">
    <property type="term" value="P:innate immune response"/>
    <property type="evidence" value="ECO:0007669"/>
    <property type="project" value="UniProtKB-KW"/>
</dbReference>
<evidence type="ECO:0000256" key="1">
    <source>
        <dbReference type="ARBA" id="ARBA00004613"/>
    </source>
</evidence>
<keyword evidence="4" id="KW-0399">Innate immunity</keyword>
<dbReference type="GO" id="GO:0005576">
    <property type="term" value="C:extracellular region"/>
    <property type="evidence" value="ECO:0007669"/>
    <property type="project" value="UniProtKB-SubCell"/>
</dbReference>
<keyword evidence="7" id="KW-1015">Disulfide bond</keyword>
<evidence type="ECO:0000256" key="4">
    <source>
        <dbReference type="ARBA" id="ARBA00022588"/>
    </source>
</evidence>
<keyword evidence="3" id="KW-0964">Secreted</keyword>
<evidence type="ECO:0000256" key="2">
    <source>
        <dbReference type="ARBA" id="ARBA00005379"/>
    </source>
</evidence>
<proteinExistence type="inferred from homology"/>
<comment type="similarity">
    <text evidence="2">Belongs to the bomanin family.</text>
</comment>
<gene>
    <name evidence="9" type="ORF">Dbus_chr2Rg1974</name>
</gene>
<evidence type="ECO:0000256" key="7">
    <source>
        <dbReference type="ARBA" id="ARBA00023157"/>
    </source>
</evidence>
<organism evidence="9 10">
    <name type="scientific">Drosophila busckii</name>
    <name type="common">Fruit fly</name>
    <dbReference type="NCBI Taxonomy" id="30019"/>
    <lineage>
        <taxon>Eukaryota</taxon>
        <taxon>Metazoa</taxon>
        <taxon>Ecdysozoa</taxon>
        <taxon>Arthropoda</taxon>
        <taxon>Hexapoda</taxon>
        <taxon>Insecta</taxon>
        <taxon>Pterygota</taxon>
        <taxon>Neoptera</taxon>
        <taxon>Endopterygota</taxon>
        <taxon>Diptera</taxon>
        <taxon>Brachycera</taxon>
        <taxon>Muscomorpha</taxon>
        <taxon>Ephydroidea</taxon>
        <taxon>Drosophilidae</taxon>
        <taxon>Drosophila</taxon>
    </lineage>
</organism>
<dbReference type="AlphaFoldDB" id="A0A0M4EWX5"/>
<sequence>MRWLLSLLFAAFLALATAGNVVINGVCRDCSPPIGEHVFIGGKEYKGTPGAGNVYINNQDMHGAAAGDAPYQVPDGYSGRVPGGSYVHNADCNGCDISG</sequence>
<evidence type="ECO:0000313" key="10">
    <source>
        <dbReference type="Proteomes" id="UP000494163"/>
    </source>
</evidence>
<dbReference type="Pfam" id="PF08194">
    <property type="entry name" value="DIM"/>
    <property type="match status" value="1"/>
</dbReference>
<evidence type="ECO:0000313" key="9">
    <source>
        <dbReference type="EMBL" id="ALC42395.1"/>
    </source>
</evidence>
<feature type="signal peptide" evidence="8">
    <location>
        <begin position="1"/>
        <end position="18"/>
    </location>
</feature>
<evidence type="ECO:0000256" key="5">
    <source>
        <dbReference type="ARBA" id="ARBA00022729"/>
    </source>
</evidence>
<protein>
    <submittedName>
        <fullName evidence="9">IM23</fullName>
    </submittedName>
</protein>
<reference evidence="9 10" key="1">
    <citation type="submission" date="2015-08" db="EMBL/GenBank/DDBJ databases">
        <title>Ancestral chromatin configuration constrains chromatin evolution on differentiating sex chromosomes in Drosophila.</title>
        <authorList>
            <person name="Zhou Q."/>
            <person name="Bachtrog D."/>
        </authorList>
    </citation>
    <scope>NUCLEOTIDE SEQUENCE [LARGE SCALE GENOMIC DNA]</scope>
    <source>
        <tissue evidence="9">Whole larvae</tissue>
    </source>
</reference>
<dbReference type="OMA" id="CFIFATA"/>
<keyword evidence="5 8" id="KW-0732">Signal</keyword>
<feature type="chain" id="PRO_5005793792" evidence="8">
    <location>
        <begin position="19"/>
        <end position="99"/>
    </location>
</feature>
<comment type="subcellular location">
    <subcellularLocation>
        <location evidence="1">Secreted</location>
    </subcellularLocation>
</comment>
<name>A0A0M4EWX5_DROBS</name>
<dbReference type="Proteomes" id="UP000494163">
    <property type="component" value="Chromosome 2R"/>
</dbReference>
<keyword evidence="10" id="KW-1185">Reference proteome</keyword>
<evidence type="ECO:0000256" key="3">
    <source>
        <dbReference type="ARBA" id="ARBA00022525"/>
    </source>
</evidence>
<dbReference type="InterPro" id="IPR013172">
    <property type="entry name" value="Bomanin"/>
</dbReference>
<accession>A0A0M4EWX5</accession>
<keyword evidence="6" id="KW-0391">Immunity</keyword>
<evidence type="ECO:0000256" key="6">
    <source>
        <dbReference type="ARBA" id="ARBA00022859"/>
    </source>
</evidence>
<dbReference type="STRING" id="30019.A0A0M4EWX5"/>
<evidence type="ECO:0000256" key="8">
    <source>
        <dbReference type="SAM" id="SignalP"/>
    </source>
</evidence>
<dbReference type="OrthoDB" id="7863118at2759"/>